<dbReference type="GO" id="GO:0009072">
    <property type="term" value="P:aromatic amino acid metabolic process"/>
    <property type="evidence" value="ECO:0007669"/>
    <property type="project" value="InterPro"/>
</dbReference>
<dbReference type="Gene3D" id="1.10.800.10">
    <property type="entry name" value="Aromatic amino acid hydroxylase"/>
    <property type="match status" value="1"/>
</dbReference>
<dbReference type="SUPFAM" id="SSF56534">
    <property type="entry name" value="Aromatic aminoacid monoxygenases, catalytic and oligomerization domains"/>
    <property type="match status" value="1"/>
</dbReference>
<dbReference type="InterPro" id="IPR019774">
    <property type="entry name" value="Aromatic-AA_hydroxylase_C"/>
</dbReference>
<evidence type="ECO:0000256" key="2">
    <source>
        <dbReference type="ARBA" id="ARBA00009712"/>
    </source>
</evidence>
<evidence type="ECO:0000256" key="1">
    <source>
        <dbReference type="ARBA" id="ARBA00001954"/>
    </source>
</evidence>
<dbReference type="PROSITE" id="PS51410">
    <property type="entry name" value="BH4_AAA_HYDROXYL_2"/>
    <property type="match status" value="1"/>
</dbReference>
<sequence length="473" mass="54954">MNENGDTDSFRIEKNETLNEKVNSVNDNKFNNILNEELMKTPRLEDNKDSEISIILTVDEIKFIWKIFLSFGNSHDINVNVIESRKNILQFNRYDIFMTLSGGEEQLKSTIDLLKSVISQVDLKIVEKKNFSSFEESKDIWIPRHISDLDFCNHLQTKFDPSIDSNHPGFYDLEYRERRQHIASLAFSYKHSQEIPNVVYTEQEIQTWSHVYRSLKKLYPTHACLRFNQIFAKLEEGCGYSEHNIPQLNDVSLFLQKSSGFRLRPVAGLLSPRDFLCSLAFRVFQCTQYVRHHDRPEHTVEPDCIHELIGHVPMLCDPYFAKFSQEIGLASIGASDKDIEKLSTLYWFTVEFGLCGENGETRAYGAGLLSAFGELKHALSDVPEKRPFSLEEISTQIYQDQDYQPLYFVADSFENMMEKLLQYSSTIQRPYQVQYDSYTQSLVLLNNTDIINKTIQSIDDELARLKEYLNITI</sequence>
<keyword evidence="5 7" id="KW-0408">Iron</keyword>
<dbReference type="InterPro" id="IPR036951">
    <property type="entry name" value="ArAA_hydroxylase_sf"/>
</dbReference>
<evidence type="ECO:0000256" key="8">
    <source>
        <dbReference type="PIRSR" id="PIRSR601273-2"/>
    </source>
</evidence>
<dbReference type="PANTHER" id="PTHR11473:SF15">
    <property type="entry name" value="TYROSINE 3-MONOOXYGENASE"/>
    <property type="match status" value="1"/>
</dbReference>
<accession>A0A7I8VAS9</accession>
<dbReference type="GO" id="GO:0043204">
    <property type="term" value="C:perikaryon"/>
    <property type="evidence" value="ECO:0007669"/>
    <property type="project" value="TreeGrafter"/>
</dbReference>
<feature type="binding site" evidence="7">
    <location>
        <position position="311"/>
    </location>
    <ligand>
        <name>Fe cation</name>
        <dbReference type="ChEBI" id="CHEBI:24875"/>
    </ligand>
</feature>
<dbReference type="PROSITE" id="PS00367">
    <property type="entry name" value="BH4_AAA_HYDROXYL_1"/>
    <property type="match status" value="1"/>
</dbReference>
<dbReference type="PIRSF" id="PIRSF000336">
    <property type="entry name" value="TH"/>
    <property type="match status" value="1"/>
</dbReference>
<dbReference type="InterPro" id="IPR018301">
    <property type="entry name" value="ArAA_hydroxylase_Fe/CU_BS"/>
</dbReference>
<evidence type="ECO:0000313" key="10">
    <source>
        <dbReference type="EMBL" id="CAD5113442.1"/>
    </source>
</evidence>
<evidence type="ECO:0000256" key="3">
    <source>
        <dbReference type="ARBA" id="ARBA00022723"/>
    </source>
</evidence>
<keyword evidence="4" id="KW-0560">Oxidoreductase</keyword>
<keyword evidence="11" id="KW-1185">Reference proteome</keyword>
<evidence type="ECO:0000259" key="9">
    <source>
        <dbReference type="PROSITE" id="PS51410"/>
    </source>
</evidence>
<dbReference type="EMBL" id="CAJFCJ010000003">
    <property type="protein sequence ID" value="CAD5113442.1"/>
    <property type="molecule type" value="Genomic_DNA"/>
</dbReference>
<dbReference type="InterPro" id="IPR019773">
    <property type="entry name" value="Tyrosine_3-monooxygenase-like"/>
</dbReference>
<gene>
    <name evidence="10" type="ORF">DGYR_LOCUS2431</name>
</gene>
<evidence type="ECO:0000256" key="4">
    <source>
        <dbReference type="ARBA" id="ARBA00023002"/>
    </source>
</evidence>
<dbReference type="PRINTS" id="PR00372">
    <property type="entry name" value="FYWHYDRXLASE"/>
</dbReference>
<comment type="similarity">
    <text evidence="2">Belongs to the biopterin-dependent aromatic amino acid hydroxylase family.</text>
</comment>
<comment type="caution">
    <text evidence="10">The sequence shown here is derived from an EMBL/GenBank/DDBJ whole genome shotgun (WGS) entry which is preliminary data.</text>
</comment>
<comment type="cofactor">
    <cofactor evidence="1 8">
        <name>Fe(2+)</name>
        <dbReference type="ChEBI" id="CHEBI:29033"/>
    </cofactor>
</comment>
<dbReference type="Proteomes" id="UP000549394">
    <property type="component" value="Unassembled WGS sequence"/>
</dbReference>
<evidence type="ECO:0000256" key="7">
    <source>
        <dbReference type="PIRSR" id="PIRSR000336-1"/>
    </source>
</evidence>
<dbReference type="PANTHER" id="PTHR11473">
    <property type="entry name" value="AROMATIC AMINO ACID HYDROXYLASE"/>
    <property type="match status" value="1"/>
</dbReference>
<dbReference type="GO" id="GO:0004511">
    <property type="term" value="F:tyrosine 3-monooxygenase activity"/>
    <property type="evidence" value="ECO:0007669"/>
    <property type="project" value="TreeGrafter"/>
</dbReference>
<protein>
    <submittedName>
        <fullName evidence="10">DgyrCDS2609</fullName>
    </submittedName>
</protein>
<dbReference type="Pfam" id="PF00351">
    <property type="entry name" value="Biopterin_H"/>
    <property type="match status" value="1"/>
</dbReference>
<dbReference type="GO" id="GO:0005737">
    <property type="term" value="C:cytoplasm"/>
    <property type="evidence" value="ECO:0007669"/>
    <property type="project" value="TreeGrafter"/>
</dbReference>
<dbReference type="InterPro" id="IPR001273">
    <property type="entry name" value="ArAA_hydroxylase"/>
</dbReference>
<proteinExistence type="inferred from homology"/>
<evidence type="ECO:0000256" key="5">
    <source>
        <dbReference type="ARBA" id="ARBA00023004"/>
    </source>
</evidence>
<evidence type="ECO:0000256" key="6">
    <source>
        <dbReference type="ARBA" id="ARBA00023033"/>
    </source>
</evidence>
<dbReference type="InterPro" id="IPR036329">
    <property type="entry name" value="Aro-AA_hydroxylase_C_sf"/>
</dbReference>
<dbReference type="AlphaFoldDB" id="A0A7I8VAS9"/>
<feature type="domain" description="Biopterin-dependent aromatic amino acid hydroxylase family profile" evidence="9">
    <location>
        <begin position="126"/>
        <end position="473"/>
    </location>
</feature>
<reference evidence="10 11" key="1">
    <citation type="submission" date="2020-08" db="EMBL/GenBank/DDBJ databases">
        <authorList>
            <person name="Hejnol A."/>
        </authorList>
    </citation>
    <scope>NUCLEOTIDE SEQUENCE [LARGE SCALE GENOMIC DNA]</scope>
</reference>
<feature type="binding site" evidence="7">
    <location>
        <position position="306"/>
    </location>
    <ligand>
        <name>Fe cation</name>
        <dbReference type="ChEBI" id="CHEBI:24875"/>
    </ligand>
</feature>
<organism evidence="10 11">
    <name type="scientific">Dimorphilus gyrociliatus</name>
    <dbReference type="NCBI Taxonomy" id="2664684"/>
    <lineage>
        <taxon>Eukaryota</taxon>
        <taxon>Metazoa</taxon>
        <taxon>Spiralia</taxon>
        <taxon>Lophotrochozoa</taxon>
        <taxon>Annelida</taxon>
        <taxon>Polychaeta</taxon>
        <taxon>Polychaeta incertae sedis</taxon>
        <taxon>Dinophilidae</taxon>
        <taxon>Dimorphilus</taxon>
    </lineage>
</organism>
<keyword evidence="6" id="KW-0503">Monooxygenase</keyword>
<keyword evidence="3 7" id="KW-0479">Metal-binding</keyword>
<dbReference type="GO" id="GO:0030424">
    <property type="term" value="C:axon"/>
    <property type="evidence" value="ECO:0007669"/>
    <property type="project" value="TreeGrafter"/>
</dbReference>
<name>A0A7I8VAS9_9ANNE</name>
<dbReference type="OrthoDB" id="983542at2759"/>
<evidence type="ECO:0000313" key="11">
    <source>
        <dbReference type="Proteomes" id="UP000549394"/>
    </source>
</evidence>
<dbReference type="GO" id="GO:0005506">
    <property type="term" value="F:iron ion binding"/>
    <property type="evidence" value="ECO:0007669"/>
    <property type="project" value="InterPro"/>
</dbReference>
<feature type="binding site" evidence="7">
    <location>
        <position position="351"/>
    </location>
    <ligand>
        <name>Fe cation</name>
        <dbReference type="ChEBI" id="CHEBI:24875"/>
    </ligand>
</feature>